<dbReference type="InterPro" id="IPR005467">
    <property type="entry name" value="His_kinase_dom"/>
</dbReference>
<evidence type="ECO:0000256" key="6">
    <source>
        <dbReference type="ARBA" id="ARBA00022692"/>
    </source>
</evidence>
<evidence type="ECO:0000256" key="4">
    <source>
        <dbReference type="ARBA" id="ARBA00022553"/>
    </source>
</evidence>
<dbReference type="EC" id="2.7.13.3" evidence="3"/>
<evidence type="ECO:0000313" key="15">
    <source>
        <dbReference type="Proteomes" id="UP000737171"/>
    </source>
</evidence>
<comment type="subcellular location">
    <subcellularLocation>
        <location evidence="2">Membrane</location>
        <topology evidence="2">Multi-pass membrane protein</topology>
    </subcellularLocation>
</comment>
<proteinExistence type="predicted"/>
<dbReference type="SUPFAM" id="SSF55874">
    <property type="entry name" value="ATPase domain of HSP90 chaperone/DNA topoisomerase II/histidine kinase"/>
    <property type="match status" value="1"/>
</dbReference>
<dbReference type="InterPro" id="IPR050428">
    <property type="entry name" value="TCS_sensor_his_kinase"/>
</dbReference>
<sequence>MTMRAPRTLLGRLLAWAIGAFVLVWIGFALIGFATGQHEADELTDGHLASVAALLLSQTSNQFDEVREPLVGIDGGGSSMRDHDYQRSMSVVVWDAQGRVISRTGDAPAPPFEVGEGFANLSLGTPASEWRTFTRWKHDRSRRVMVLLSMAERDDLAWDIGTQVIEPGWWFLPVLTLVLGLAIRRGLEPLNALSQQVHALDVQRATPLAPAERPHELAALADAINTLVARYHAALGREQQLASELAHELRTPLASLSLHAGALRGAMAEPERQESLQRIEHDALRAGQLLTELLALARASRAELAEAAAPLDLAALARRVVAEYGQAALDSGHELGVAAPAAWTIDGHALLLEMALRNLIDNALAHTPRGSRVEVQLDAAAGWLQVCDDGAHQPPDAPPAATGTHALGLGLGHRVVEKIAAIHGGSFAAVPPPPGFGTCYRFRFAAASA</sequence>
<keyword evidence="4" id="KW-0597">Phosphoprotein</keyword>
<evidence type="ECO:0000256" key="1">
    <source>
        <dbReference type="ARBA" id="ARBA00000085"/>
    </source>
</evidence>
<protein>
    <recommendedName>
        <fullName evidence="3">histidine kinase</fullName>
        <ecNumber evidence="3">2.7.13.3</ecNumber>
    </recommendedName>
</protein>
<evidence type="ECO:0000259" key="12">
    <source>
        <dbReference type="PROSITE" id="PS50109"/>
    </source>
</evidence>
<keyword evidence="5" id="KW-0808">Transferase</keyword>
<evidence type="ECO:0000256" key="9">
    <source>
        <dbReference type="ARBA" id="ARBA00022840"/>
    </source>
</evidence>
<dbReference type="SMART" id="SM00388">
    <property type="entry name" value="HisKA"/>
    <property type="match status" value="1"/>
</dbReference>
<reference evidence="14 15" key="1">
    <citation type="submission" date="2020-05" db="EMBL/GenBank/DDBJ databases">
        <title>Aquincola sp. isolate from soil.</title>
        <authorList>
            <person name="Han J."/>
            <person name="Kim D.-U."/>
        </authorList>
    </citation>
    <scope>NUCLEOTIDE SEQUENCE [LARGE SCALE GENOMIC DNA]</scope>
    <source>
        <strain evidence="14 15">S2</strain>
    </source>
</reference>
<keyword evidence="11" id="KW-0902">Two-component regulatory system</keyword>
<dbReference type="GO" id="GO:0016301">
    <property type="term" value="F:kinase activity"/>
    <property type="evidence" value="ECO:0007669"/>
    <property type="project" value="UniProtKB-KW"/>
</dbReference>
<dbReference type="PANTHER" id="PTHR45436:SF14">
    <property type="entry name" value="SENSOR PROTEIN QSEC"/>
    <property type="match status" value="1"/>
</dbReference>
<evidence type="ECO:0000313" key="14">
    <source>
        <dbReference type="EMBL" id="NRF71894.1"/>
    </source>
</evidence>
<dbReference type="PROSITE" id="PS50885">
    <property type="entry name" value="HAMP"/>
    <property type="match status" value="1"/>
</dbReference>
<dbReference type="Gene3D" id="1.10.287.130">
    <property type="match status" value="1"/>
</dbReference>
<dbReference type="SUPFAM" id="SSF47384">
    <property type="entry name" value="Homodimeric domain of signal transducing histidine kinase"/>
    <property type="match status" value="1"/>
</dbReference>
<dbReference type="RefSeq" id="WP_173134044.1">
    <property type="nucleotide sequence ID" value="NZ_JABRWJ010000015.1"/>
</dbReference>
<dbReference type="InterPro" id="IPR003661">
    <property type="entry name" value="HisK_dim/P_dom"/>
</dbReference>
<keyword evidence="15" id="KW-1185">Reference proteome</keyword>
<dbReference type="InterPro" id="IPR036097">
    <property type="entry name" value="HisK_dim/P_sf"/>
</dbReference>
<dbReference type="Gene3D" id="3.30.565.10">
    <property type="entry name" value="Histidine kinase-like ATPase, C-terminal domain"/>
    <property type="match status" value="1"/>
</dbReference>
<gene>
    <name evidence="14" type="ORF">HLB44_33400</name>
</gene>
<evidence type="ECO:0000256" key="7">
    <source>
        <dbReference type="ARBA" id="ARBA00022741"/>
    </source>
</evidence>
<evidence type="ECO:0000256" key="5">
    <source>
        <dbReference type="ARBA" id="ARBA00022679"/>
    </source>
</evidence>
<dbReference type="InterPro" id="IPR036890">
    <property type="entry name" value="HATPase_C_sf"/>
</dbReference>
<dbReference type="SMART" id="SM00387">
    <property type="entry name" value="HATPase_c"/>
    <property type="match status" value="1"/>
</dbReference>
<evidence type="ECO:0000256" key="10">
    <source>
        <dbReference type="ARBA" id="ARBA00022989"/>
    </source>
</evidence>
<keyword evidence="10" id="KW-1133">Transmembrane helix</keyword>
<comment type="catalytic activity">
    <reaction evidence="1">
        <text>ATP + protein L-histidine = ADP + protein N-phospho-L-histidine.</text>
        <dbReference type="EC" id="2.7.13.3"/>
    </reaction>
</comment>
<evidence type="ECO:0000256" key="3">
    <source>
        <dbReference type="ARBA" id="ARBA00012438"/>
    </source>
</evidence>
<dbReference type="PANTHER" id="PTHR45436">
    <property type="entry name" value="SENSOR HISTIDINE KINASE YKOH"/>
    <property type="match status" value="1"/>
</dbReference>
<keyword evidence="7" id="KW-0547">Nucleotide-binding</keyword>
<dbReference type="EMBL" id="JABRWJ010000015">
    <property type="protein sequence ID" value="NRF71894.1"/>
    <property type="molecule type" value="Genomic_DNA"/>
</dbReference>
<evidence type="ECO:0000256" key="2">
    <source>
        <dbReference type="ARBA" id="ARBA00004141"/>
    </source>
</evidence>
<dbReference type="PROSITE" id="PS50109">
    <property type="entry name" value="HIS_KIN"/>
    <property type="match status" value="1"/>
</dbReference>
<feature type="domain" description="Histidine kinase" evidence="12">
    <location>
        <begin position="244"/>
        <end position="448"/>
    </location>
</feature>
<keyword evidence="9" id="KW-0067">ATP-binding</keyword>
<evidence type="ECO:0000256" key="8">
    <source>
        <dbReference type="ARBA" id="ARBA00022777"/>
    </source>
</evidence>
<evidence type="ECO:0000256" key="11">
    <source>
        <dbReference type="ARBA" id="ARBA00023012"/>
    </source>
</evidence>
<keyword evidence="6" id="KW-0812">Transmembrane</keyword>
<dbReference type="Pfam" id="PF00512">
    <property type="entry name" value="HisKA"/>
    <property type="match status" value="1"/>
</dbReference>
<dbReference type="InterPro" id="IPR003660">
    <property type="entry name" value="HAMP_dom"/>
</dbReference>
<feature type="domain" description="HAMP" evidence="13">
    <location>
        <begin position="184"/>
        <end position="236"/>
    </location>
</feature>
<dbReference type="Proteomes" id="UP000737171">
    <property type="component" value="Unassembled WGS sequence"/>
</dbReference>
<accession>A0ABX2ETM3</accession>
<keyword evidence="10" id="KW-0472">Membrane</keyword>
<dbReference type="Pfam" id="PF02518">
    <property type="entry name" value="HATPase_c"/>
    <property type="match status" value="1"/>
</dbReference>
<keyword evidence="8 14" id="KW-0418">Kinase</keyword>
<evidence type="ECO:0000259" key="13">
    <source>
        <dbReference type="PROSITE" id="PS50885"/>
    </source>
</evidence>
<dbReference type="CDD" id="cd00082">
    <property type="entry name" value="HisKA"/>
    <property type="match status" value="1"/>
</dbReference>
<comment type="caution">
    <text evidence="14">The sequence shown here is derived from an EMBL/GenBank/DDBJ whole genome shotgun (WGS) entry which is preliminary data.</text>
</comment>
<organism evidence="14 15">
    <name type="scientific">Pseudaquabacterium terrae</name>
    <dbReference type="NCBI Taxonomy" id="2732868"/>
    <lineage>
        <taxon>Bacteria</taxon>
        <taxon>Pseudomonadati</taxon>
        <taxon>Pseudomonadota</taxon>
        <taxon>Betaproteobacteria</taxon>
        <taxon>Burkholderiales</taxon>
        <taxon>Sphaerotilaceae</taxon>
        <taxon>Pseudaquabacterium</taxon>
    </lineage>
</organism>
<name>A0ABX2ETM3_9BURK</name>
<dbReference type="InterPro" id="IPR003594">
    <property type="entry name" value="HATPase_dom"/>
</dbReference>